<keyword evidence="4 9" id="KW-0408">Iron</keyword>
<accession>A0A3S4FAD9</accession>
<feature type="binding site" evidence="9">
    <location>
        <position position="331"/>
    </location>
    <ligand>
        <name>Fe(2+)</name>
        <dbReference type="ChEBI" id="CHEBI:29033"/>
    </ligand>
</feature>
<comment type="caution">
    <text evidence="12">The sequence shown here is derived from an EMBL/GenBank/DDBJ whole genome shotgun (WGS) entry which is preliminary data.</text>
</comment>
<dbReference type="Proteomes" id="UP000289200">
    <property type="component" value="Unassembled WGS sequence"/>
</dbReference>
<organism evidence="12 13">
    <name type="scientific">Rhodoplanes serenus</name>
    <dbReference type="NCBI Taxonomy" id="200615"/>
    <lineage>
        <taxon>Bacteria</taxon>
        <taxon>Pseudomonadati</taxon>
        <taxon>Pseudomonadota</taxon>
        <taxon>Alphaproteobacteria</taxon>
        <taxon>Hyphomicrobiales</taxon>
        <taxon>Nitrobacteraceae</taxon>
        <taxon>Rhodoplanes</taxon>
    </lineage>
</organism>
<keyword evidence="7 9" id="KW-0627">Porphyrin biosynthesis</keyword>
<comment type="pathway">
    <text evidence="9 10">Porphyrin-containing compound metabolism; protoheme biosynthesis; protoheme from protoporphyrin-IX: step 1/1.</text>
</comment>
<evidence type="ECO:0000256" key="3">
    <source>
        <dbReference type="ARBA" id="ARBA00022723"/>
    </source>
</evidence>
<dbReference type="AlphaFoldDB" id="A0A3S4FAD9"/>
<evidence type="ECO:0000313" key="12">
    <source>
        <dbReference type="EMBL" id="VCU07214.1"/>
    </source>
</evidence>
<dbReference type="EC" id="4.98.1.1" evidence="9 10"/>
<evidence type="ECO:0000256" key="11">
    <source>
        <dbReference type="SAM" id="MobiDB-lite"/>
    </source>
</evidence>
<dbReference type="InterPro" id="IPR033644">
    <property type="entry name" value="Ferrochelatase_C"/>
</dbReference>
<dbReference type="GO" id="GO:0046872">
    <property type="term" value="F:metal ion binding"/>
    <property type="evidence" value="ECO:0007669"/>
    <property type="project" value="UniProtKB-KW"/>
</dbReference>
<comment type="function">
    <text evidence="9 10">Catalyzes the ferrous insertion into protoporphyrin IX.</text>
</comment>
<dbReference type="PROSITE" id="PS00534">
    <property type="entry name" value="FERROCHELATASE"/>
    <property type="match status" value="1"/>
</dbReference>
<keyword evidence="3 9" id="KW-0479">Metal-binding</keyword>
<dbReference type="Gene3D" id="3.40.50.1400">
    <property type="match status" value="2"/>
</dbReference>
<dbReference type="OrthoDB" id="9809741at2"/>
<protein>
    <recommendedName>
        <fullName evidence="9 10">Ferrochelatase</fullName>
        <ecNumber evidence="9 10">4.98.1.1</ecNumber>
    </recommendedName>
    <alternativeName>
        <fullName evidence="9">Heme synthase</fullName>
    </alternativeName>
    <alternativeName>
        <fullName evidence="9">Protoheme ferro-lyase</fullName>
    </alternativeName>
</protein>
<keyword evidence="5 9" id="KW-0350">Heme biosynthesis</keyword>
<gene>
    <name evidence="9 12" type="primary">hemH</name>
    <name evidence="12" type="ORF">RHODGE_RHODGE_00320</name>
</gene>
<dbReference type="Pfam" id="PF00762">
    <property type="entry name" value="Ferrochelatase"/>
    <property type="match status" value="1"/>
</dbReference>
<evidence type="ECO:0000313" key="13">
    <source>
        <dbReference type="Proteomes" id="UP000289200"/>
    </source>
</evidence>
<evidence type="ECO:0000256" key="5">
    <source>
        <dbReference type="ARBA" id="ARBA00023133"/>
    </source>
</evidence>
<evidence type="ECO:0000256" key="7">
    <source>
        <dbReference type="ARBA" id="ARBA00023244"/>
    </source>
</evidence>
<feature type="compositionally biased region" description="Low complexity" evidence="11">
    <location>
        <begin position="18"/>
        <end position="43"/>
    </location>
</feature>
<sequence>MNERIPTPGSRDETTTFADAPPRAPLRPVARPGAGARPAPSARPADHPPVEHGRIGVLIVNLGTPDATDPDSVRRYLKQFLSDARVIEAQGPIWKLVLNGIILRTRPAQKGRDYEKIWNREKNESPLKTITRSQSEQLAGLVAPVDDRLVVDWAMRYGNPSMESRLAALQARGCDRILLVPLYPQYAAATTATVCDEAFRALMRLRWQPTLRVAAPWYDDPVYIEALARSVEDELAKLSFTPEVIIASFHGIPKEYFDKGDPYYCHCAKTHRLLGARLGLDETRFRLTFQSRFGRAEWLQPYTDMTVKALAESGTKSLAVITPGFTSDCLETLEEIAGENAEIFLHNGGENFAAIPCLNDSGPGMEVIRTVVLRELQGWIDPPA</sequence>
<dbReference type="GO" id="GO:0006783">
    <property type="term" value="P:heme biosynthetic process"/>
    <property type="evidence" value="ECO:0007669"/>
    <property type="project" value="UniProtKB-UniRule"/>
</dbReference>
<comment type="similarity">
    <text evidence="1 9 10">Belongs to the ferrochelatase family.</text>
</comment>
<dbReference type="CDD" id="cd03411">
    <property type="entry name" value="Ferrochelatase_N"/>
    <property type="match status" value="1"/>
</dbReference>
<feature type="binding site" evidence="9">
    <location>
        <position position="250"/>
    </location>
    <ligand>
        <name>Fe(2+)</name>
        <dbReference type="ChEBI" id="CHEBI:29033"/>
    </ligand>
</feature>
<comment type="catalytic activity">
    <reaction evidence="9 10">
        <text>heme b + 2 H(+) = protoporphyrin IX + Fe(2+)</text>
        <dbReference type="Rhea" id="RHEA:22584"/>
        <dbReference type="ChEBI" id="CHEBI:15378"/>
        <dbReference type="ChEBI" id="CHEBI:29033"/>
        <dbReference type="ChEBI" id="CHEBI:57306"/>
        <dbReference type="ChEBI" id="CHEBI:60344"/>
        <dbReference type="EC" id="4.98.1.1"/>
    </reaction>
</comment>
<dbReference type="UniPathway" id="UPA00252">
    <property type="reaction ID" value="UER00325"/>
</dbReference>
<evidence type="ECO:0000256" key="4">
    <source>
        <dbReference type="ARBA" id="ARBA00023004"/>
    </source>
</evidence>
<evidence type="ECO:0000256" key="1">
    <source>
        <dbReference type="ARBA" id="ARBA00007718"/>
    </source>
</evidence>
<dbReference type="GO" id="GO:0005737">
    <property type="term" value="C:cytoplasm"/>
    <property type="evidence" value="ECO:0007669"/>
    <property type="project" value="UniProtKB-SubCell"/>
</dbReference>
<evidence type="ECO:0000256" key="8">
    <source>
        <dbReference type="ARBA" id="ARBA00024536"/>
    </source>
</evidence>
<dbReference type="RefSeq" id="WP_129607386.1">
    <property type="nucleotide sequence ID" value="NZ_UWOC01000018.1"/>
</dbReference>
<feature type="region of interest" description="Disordered" evidence="11">
    <location>
        <begin position="1"/>
        <end position="50"/>
    </location>
</feature>
<evidence type="ECO:0000256" key="2">
    <source>
        <dbReference type="ARBA" id="ARBA00022490"/>
    </source>
</evidence>
<keyword evidence="13" id="KW-1185">Reference proteome</keyword>
<keyword evidence="2 9" id="KW-0963">Cytoplasm</keyword>
<evidence type="ECO:0000256" key="9">
    <source>
        <dbReference type="HAMAP-Rule" id="MF_00323"/>
    </source>
</evidence>
<evidence type="ECO:0000256" key="10">
    <source>
        <dbReference type="RuleBase" id="RU000607"/>
    </source>
</evidence>
<dbReference type="InterPro" id="IPR033659">
    <property type="entry name" value="Ferrochelatase_N"/>
</dbReference>
<dbReference type="EMBL" id="UWOC01000018">
    <property type="protein sequence ID" value="VCU07214.1"/>
    <property type="molecule type" value="Genomic_DNA"/>
</dbReference>
<dbReference type="GO" id="GO:0004325">
    <property type="term" value="F:ferrochelatase activity"/>
    <property type="evidence" value="ECO:0007669"/>
    <property type="project" value="UniProtKB-UniRule"/>
</dbReference>
<keyword evidence="6 9" id="KW-0456">Lyase</keyword>
<comment type="subcellular location">
    <subcellularLocation>
        <location evidence="9 10">Cytoplasm</location>
    </subcellularLocation>
</comment>
<dbReference type="InterPro" id="IPR019772">
    <property type="entry name" value="Ferrochelatase_AS"/>
</dbReference>
<dbReference type="PANTHER" id="PTHR11108">
    <property type="entry name" value="FERROCHELATASE"/>
    <property type="match status" value="1"/>
</dbReference>
<dbReference type="PANTHER" id="PTHR11108:SF1">
    <property type="entry name" value="FERROCHELATASE, MITOCHONDRIAL"/>
    <property type="match status" value="1"/>
</dbReference>
<dbReference type="HAMAP" id="MF_00323">
    <property type="entry name" value="Ferrochelatase"/>
    <property type="match status" value="1"/>
</dbReference>
<dbReference type="NCBIfam" id="TIGR00109">
    <property type="entry name" value="hemH"/>
    <property type="match status" value="1"/>
</dbReference>
<evidence type="ECO:0000256" key="6">
    <source>
        <dbReference type="ARBA" id="ARBA00023239"/>
    </source>
</evidence>
<dbReference type="FunFam" id="3.40.50.1400:FF:000002">
    <property type="entry name" value="Ferrochelatase"/>
    <property type="match status" value="1"/>
</dbReference>
<dbReference type="SUPFAM" id="SSF53800">
    <property type="entry name" value="Chelatase"/>
    <property type="match status" value="1"/>
</dbReference>
<name>A0A3S4FAD9_9BRAD</name>
<proteinExistence type="inferred from homology"/>
<comment type="catalytic activity">
    <reaction evidence="8">
        <text>Fe-coproporphyrin III + 2 H(+) = coproporphyrin III + Fe(2+)</text>
        <dbReference type="Rhea" id="RHEA:49572"/>
        <dbReference type="ChEBI" id="CHEBI:15378"/>
        <dbReference type="ChEBI" id="CHEBI:29033"/>
        <dbReference type="ChEBI" id="CHEBI:68438"/>
        <dbReference type="ChEBI" id="CHEBI:131725"/>
        <dbReference type="EC" id="4.99.1.9"/>
    </reaction>
    <physiologicalReaction direction="right-to-left" evidence="8">
        <dbReference type="Rhea" id="RHEA:49574"/>
    </physiologicalReaction>
</comment>
<dbReference type="CDD" id="cd00419">
    <property type="entry name" value="Ferrochelatase_C"/>
    <property type="match status" value="1"/>
</dbReference>
<dbReference type="InterPro" id="IPR001015">
    <property type="entry name" value="Ferrochelatase"/>
</dbReference>
<reference evidence="13" key="1">
    <citation type="submission" date="2018-10" db="EMBL/GenBank/DDBJ databases">
        <authorList>
            <person name="Peiro R."/>
            <person name="Begona"/>
            <person name="Cbmso G."/>
            <person name="Lopez M."/>
            <person name="Gonzalez S."/>
            <person name="Sacristan E."/>
            <person name="Castillo E."/>
        </authorList>
    </citation>
    <scope>NUCLEOTIDE SEQUENCE [LARGE SCALE GENOMIC DNA]</scope>
</reference>